<dbReference type="InterPro" id="IPR036412">
    <property type="entry name" value="HAD-like_sf"/>
</dbReference>
<protein>
    <recommendedName>
        <fullName evidence="2">protein-serine/threonine phosphatase</fullName>
        <ecNumber evidence="2">3.1.3.16</ecNumber>
    </recommendedName>
</protein>
<dbReference type="Pfam" id="PF03031">
    <property type="entry name" value="NIF"/>
    <property type="match status" value="1"/>
</dbReference>
<keyword evidence="3" id="KW-0479">Metal-binding</keyword>
<gene>
    <name evidence="12" type="ORF">SeLEV6574_g03773</name>
    <name evidence="11" type="ORF">SeMB42_g04517</name>
</gene>
<dbReference type="Proteomes" id="UP000317494">
    <property type="component" value="Unassembled WGS sequence"/>
</dbReference>
<evidence type="ECO:0000256" key="6">
    <source>
        <dbReference type="ARBA" id="ARBA00022912"/>
    </source>
</evidence>
<name>A0A507D2B3_9FUNG</name>
<keyword evidence="5" id="KW-0460">Magnesium</keyword>
<dbReference type="PANTHER" id="PTHR12210">
    <property type="entry name" value="DULLARD PROTEIN PHOSPHATASE"/>
    <property type="match status" value="1"/>
</dbReference>
<evidence type="ECO:0000313" key="14">
    <source>
        <dbReference type="Proteomes" id="UP000320475"/>
    </source>
</evidence>
<feature type="region of interest" description="Disordered" evidence="9">
    <location>
        <begin position="1"/>
        <end position="92"/>
    </location>
</feature>
<dbReference type="SUPFAM" id="SSF56784">
    <property type="entry name" value="HAD-like"/>
    <property type="match status" value="1"/>
</dbReference>
<evidence type="ECO:0000259" key="10">
    <source>
        <dbReference type="PROSITE" id="PS50969"/>
    </source>
</evidence>
<comment type="catalytic activity">
    <reaction evidence="7">
        <text>O-phospho-L-seryl-[protein] + H2O = L-seryl-[protein] + phosphate</text>
        <dbReference type="Rhea" id="RHEA:20629"/>
        <dbReference type="Rhea" id="RHEA-COMP:9863"/>
        <dbReference type="Rhea" id="RHEA-COMP:11604"/>
        <dbReference type="ChEBI" id="CHEBI:15377"/>
        <dbReference type="ChEBI" id="CHEBI:29999"/>
        <dbReference type="ChEBI" id="CHEBI:43474"/>
        <dbReference type="ChEBI" id="CHEBI:83421"/>
        <dbReference type="EC" id="3.1.3.16"/>
    </reaction>
</comment>
<dbReference type="CDD" id="cd07521">
    <property type="entry name" value="HAD_FCP1-like"/>
    <property type="match status" value="1"/>
</dbReference>
<evidence type="ECO:0000256" key="7">
    <source>
        <dbReference type="ARBA" id="ARBA00047761"/>
    </source>
</evidence>
<keyword evidence="4" id="KW-0378">Hydrolase</keyword>
<comment type="caution">
    <text evidence="12">The sequence shown here is derived from an EMBL/GenBank/DDBJ whole genome shotgun (WGS) entry which is preliminary data.</text>
</comment>
<evidence type="ECO:0000313" key="11">
    <source>
        <dbReference type="EMBL" id="TPX43925.1"/>
    </source>
</evidence>
<dbReference type="InterPro" id="IPR050365">
    <property type="entry name" value="TIM50"/>
</dbReference>
<dbReference type="VEuPathDB" id="FungiDB:SeMB42_g04517"/>
<feature type="compositionally biased region" description="Low complexity" evidence="9">
    <location>
        <begin position="75"/>
        <end position="87"/>
    </location>
</feature>
<dbReference type="AlphaFoldDB" id="A0A507D2B3"/>
<feature type="region of interest" description="Disordered" evidence="9">
    <location>
        <begin position="113"/>
        <end position="165"/>
    </location>
</feature>
<evidence type="ECO:0000256" key="2">
    <source>
        <dbReference type="ARBA" id="ARBA00013081"/>
    </source>
</evidence>
<accession>A0A507D2B3</accession>
<dbReference type="InterPro" id="IPR023214">
    <property type="entry name" value="HAD_sf"/>
</dbReference>
<evidence type="ECO:0000256" key="1">
    <source>
        <dbReference type="ARBA" id="ARBA00001946"/>
    </source>
</evidence>
<dbReference type="GO" id="GO:0004722">
    <property type="term" value="F:protein serine/threonine phosphatase activity"/>
    <property type="evidence" value="ECO:0007669"/>
    <property type="project" value="UniProtKB-EC"/>
</dbReference>
<dbReference type="InterPro" id="IPR004274">
    <property type="entry name" value="FCP1_dom"/>
</dbReference>
<dbReference type="FunFam" id="3.40.50.1000:FF:000192">
    <property type="entry name" value="CTD small phosphatase-like protein"/>
    <property type="match status" value="1"/>
</dbReference>
<dbReference type="GO" id="GO:0046872">
    <property type="term" value="F:metal ion binding"/>
    <property type="evidence" value="ECO:0007669"/>
    <property type="project" value="UniProtKB-KW"/>
</dbReference>
<evidence type="ECO:0000256" key="4">
    <source>
        <dbReference type="ARBA" id="ARBA00022801"/>
    </source>
</evidence>
<dbReference type="EMBL" id="QEAN01000185">
    <property type="protein sequence ID" value="TPX43925.1"/>
    <property type="molecule type" value="Genomic_DNA"/>
</dbReference>
<proteinExistence type="predicted"/>
<keyword evidence="13" id="KW-1185">Reference proteome</keyword>
<evidence type="ECO:0000256" key="5">
    <source>
        <dbReference type="ARBA" id="ARBA00022842"/>
    </source>
</evidence>
<evidence type="ECO:0000313" key="12">
    <source>
        <dbReference type="EMBL" id="TPX45606.1"/>
    </source>
</evidence>
<evidence type="ECO:0000256" key="8">
    <source>
        <dbReference type="ARBA" id="ARBA00048336"/>
    </source>
</evidence>
<dbReference type="STRING" id="286115.A0A507D2B3"/>
<dbReference type="OrthoDB" id="277011at2759"/>
<dbReference type="NCBIfam" id="TIGR02251">
    <property type="entry name" value="HIF-SF_euk"/>
    <property type="match status" value="1"/>
</dbReference>
<feature type="domain" description="FCP1 homology" evidence="10">
    <location>
        <begin position="174"/>
        <end position="332"/>
    </location>
</feature>
<dbReference type="InterPro" id="IPR011948">
    <property type="entry name" value="Dullard_phosphatase"/>
</dbReference>
<dbReference type="SMART" id="SM00577">
    <property type="entry name" value="CPDc"/>
    <property type="match status" value="1"/>
</dbReference>
<keyword evidence="6" id="KW-0904">Protein phosphatase</keyword>
<comment type="cofactor">
    <cofactor evidence="1">
        <name>Mg(2+)</name>
        <dbReference type="ChEBI" id="CHEBI:18420"/>
    </cofactor>
</comment>
<evidence type="ECO:0000313" key="13">
    <source>
        <dbReference type="Proteomes" id="UP000317494"/>
    </source>
</evidence>
<dbReference type="Gene3D" id="3.40.50.1000">
    <property type="entry name" value="HAD superfamily/HAD-like"/>
    <property type="match status" value="1"/>
</dbReference>
<dbReference type="PROSITE" id="PS50969">
    <property type="entry name" value="FCP1"/>
    <property type="match status" value="1"/>
</dbReference>
<evidence type="ECO:0000256" key="9">
    <source>
        <dbReference type="SAM" id="MobiDB-lite"/>
    </source>
</evidence>
<dbReference type="Proteomes" id="UP000320475">
    <property type="component" value="Unassembled WGS sequence"/>
</dbReference>
<evidence type="ECO:0000256" key="3">
    <source>
        <dbReference type="ARBA" id="ARBA00022723"/>
    </source>
</evidence>
<comment type="catalytic activity">
    <reaction evidence="8">
        <text>O-phospho-L-threonyl-[protein] + H2O = L-threonyl-[protein] + phosphate</text>
        <dbReference type="Rhea" id="RHEA:47004"/>
        <dbReference type="Rhea" id="RHEA-COMP:11060"/>
        <dbReference type="Rhea" id="RHEA-COMP:11605"/>
        <dbReference type="ChEBI" id="CHEBI:15377"/>
        <dbReference type="ChEBI" id="CHEBI:30013"/>
        <dbReference type="ChEBI" id="CHEBI:43474"/>
        <dbReference type="ChEBI" id="CHEBI:61977"/>
        <dbReference type="EC" id="3.1.3.16"/>
    </reaction>
</comment>
<organism evidence="12 14">
    <name type="scientific">Synchytrium endobioticum</name>
    <dbReference type="NCBI Taxonomy" id="286115"/>
    <lineage>
        <taxon>Eukaryota</taxon>
        <taxon>Fungi</taxon>
        <taxon>Fungi incertae sedis</taxon>
        <taxon>Chytridiomycota</taxon>
        <taxon>Chytridiomycota incertae sedis</taxon>
        <taxon>Chytridiomycetes</taxon>
        <taxon>Synchytriales</taxon>
        <taxon>Synchytriaceae</taxon>
        <taxon>Synchytrium</taxon>
    </lineage>
</organism>
<reference evidence="13 14" key="1">
    <citation type="journal article" date="2019" name="Sci. Rep.">
        <title>Comparative genomics of chytrid fungi reveal insights into the obligate biotrophic and pathogenic lifestyle of Synchytrium endobioticum.</title>
        <authorList>
            <person name="van de Vossenberg B.T.L.H."/>
            <person name="Warris S."/>
            <person name="Nguyen H.D.T."/>
            <person name="van Gent-Pelzer M.P.E."/>
            <person name="Joly D.L."/>
            <person name="van de Geest H.C."/>
            <person name="Bonants P.J.M."/>
            <person name="Smith D.S."/>
            <person name="Levesque C.A."/>
            <person name="van der Lee T.A.J."/>
        </authorList>
    </citation>
    <scope>NUCLEOTIDE SEQUENCE [LARGE SCALE GENOMIC DNA]</scope>
    <source>
        <strain evidence="12 14">LEV6574</strain>
        <strain evidence="11 13">MB42</strain>
    </source>
</reference>
<dbReference type="EC" id="3.1.3.16" evidence="2"/>
<dbReference type="EMBL" id="QEAM01000136">
    <property type="protein sequence ID" value="TPX45606.1"/>
    <property type="molecule type" value="Genomic_DNA"/>
</dbReference>
<sequence length="349" mass="37925">MSGNEDDSPQGVITQVRPPSPSTPSAAASLITQVRPPDETSSLQQPLSARRGDMGIPLAKIGGAAATENGTLPKSSSNSHSSSASTTSKKRPRKGLLGALACILPCLSLDDASDGVDSQDGKRGTHSGIAKAGDAKMALRIKPAVSTQPPNSKLAKPEPSPTEKRWLLPPLAPEDVGKKCLVLDLDETLVHSSFKAVHSADFVIPVEIDAQIHNVYVLKRPSVDYFMKRLGSQFEIVVFTASLAKYADPVLDMLDRHKTVKHRLFREACLHHRGNYVKDLSQLGRDLKDVIILDNSPASYIFHPTNAIPISSWFNDVNDTELRDLVPYLEDLKWVPDVTKVLDNTMEDA</sequence>